<accession>A0A813K3F8</accession>
<dbReference type="Proteomes" id="UP000626109">
    <property type="component" value="Unassembled WGS sequence"/>
</dbReference>
<evidence type="ECO:0000313" key="1">
    <source>
        <dbReference type="EMBL" id="CAE8693067.1"/>
    </source>
</evidence>
<reference evidence="1" key="1">
    <citation type="submission" date="2021-02" db="EMBL/GenBank/DDBJ databases">
        <authorList>
            <person name="Dougan E. K."/>
            <person name="Rhodes N."/>
            <person name="Thang M."/>
            <person name="Chan C."/>
        </authorList>
    </citation>
    <scope>NUCLEOTIDE SEQUENCE</scope>
</reference>
<protein>
    <submittedName>
        <fullName evidence="1">Uncharacterized protein</fullName>
    </submittedName>
</protein>
<proteinExistence type="predicted"/>
<organism evidence="1 2">
    <name type="scientific">Polarella glacialis</name>
    <name type="common">Dinoflagellate</name>
    <dbReference type="NCBI Taxonomy" id="89957"/>
    <lineage>
        <taxon>Eukaryota</taxon>
        <taxon>Sar</taxon>
        <taxon>Alveolata</taxon>
        <taxon>Dinophyceae</taxon>
        <taxon>Suessiales</taxon>
        <taxon>Suessiaceae</taxon>
        <taxon>Polarella</taxon>
    </lineage>
</organism>
<gene>
    <name evidence="1" type="ORF">PGLA2088_LOCUS28194</name>
</gene>
<sequence length="106" mass="11794">MAMDEQLARTIAMLVAEQFNKQVVALFAEFQNMLFTDVTAAVFNQLVECQVDFSATGGKSSSSLRPSVQLPDFSESACAILPKPLRHVQREDSSRDLEVSLKKQQE</sequence>
<evidence type="ECO:0000313" key="2">
    <source>
        <dbReference type="Proteomes" id="UP000626109"/>
    </source>
</evidence>
<feature type="non-terminal residue" evidence="1">
    <location>
        <position position="106"/>
    </location>
</feature>
<dbReference type="EMBL" id="CAJNNW010027767">
    <property type="protein sequence ID" value="CAE8693067.1"/>
    <property type="molecule type" value="Genomic_DNA"/>
</dbReference>
<dbReference type="AlphaFoldDB" id="A0A813K3F8"/>
<comment type="caution">
    <text evidence="1">The sequence shown here is derived from an EMBL/GenBank/DDBJ whole genome shotgun (WGS) entry which is preliminary data.</text>
</comment>
<name>A0A813K3F8_POLGL</name>